<evidence type="ECO:0000313" key="1">
    <source>
        <dbReference type="EMBL" id="ARK31851.1"/>
    </source>
</evidence>
<sequence length="252" mass="28183">MKQLTIYVTSNNDHGLTPGFIFPQDEHIADSLVNAGQAVKVDYVTLNDVTAKMDVITADHELEVSMINDDFRLTPEGKQEKIEALEAAYHEAMTKQSDEYNYRLSALKESAVKKAKEQTGIEEVSADVARQEAGITIAKIDRLSLNDVGSYVDSLDLHPTIAREMLANWMQIKSSMLEKLSVEPQVMDRQRVQRALNDIHSKLEAASTTGGQKAASQELSILEALERRGIYTPVTSAARSFYRELKQRGRVR</sequence>
<protein>
    <submittedName>
        <fullName evidence="1">Uncharacterized protein</fullName>
    </submittedName>
</protein>
<dbReference type="EMBL" id="CP020814">
    <property type="protein sequence ID" value="ARK31851.1"/>
    <property type="molecule type" value="Genomic_DNA"/>
</dbReference>
<reference evidence="1 2" key="1">
    <citation type="submission" date="2017-04" db="EMBL/GenBank/DDBJ databases">
        <title>Bacillus krulwichiae AM31D Genome sequencing and assembly.</title>
        <authorList>
            <person name="Krulwich T.A."/>
            <person name="Anastor L."/>
            <person name="Ehrlich R."/>
            <person name="Ehrlich G.D."/>
            <person name="Janto B."/>
        </authorList>
    </citation>
    <scope>NUCLEOTIDE SEQUENCE [LARGE SCALE GENOMIC DNA]</scope>
    <source>
        <strain evidence="1 2">AM31D</strain>
    </source>
</reference>
<gene>
    <name evidence="1" type="ORF">BkAM31D_19540</name>
</gene>
<evidence type="ECO:0000313" key="2">
    <source>
        <dbReference type="Proteomes" id="UP000193006"/>
    </source>
</evidence>
<proteinExistence type="predicted"/>
<keyword evidence="2" id="KW-1185">Reference proteome</keyword>
<dbReference type="AlphaFoldDB" id="A0A1X9MJN2"/>
<dbReference type="STRING" id="199441.BkAM31D_19540"/>
<name>A0A1X9MJN2_9BACI</name>
<accession>A0A1X9MJN2</accession>
<organism evidence="1 2">
    <name type="scientific">Halalkalibacter krulwichiae</name>
    <dbReference type="NCBI Taxonomy" id="199441"/>
    <lineage>
        <taxon>Bacteria</taxon>
        <taxon>Bacillati</taxon>
        <taxon>Bacillota</taxon>
        <taxon>Bacilli</taxon>
        <taxon>Bacillales</taxon>
        <taxon>Bacillaceae</taxon>
        <taxon>Halalkalibacter</taxon>
    </lineage>
</organism>
<dbReference type="KEGG" id="bkw:BkAM31D_19540"/>
<dbReference type="Proteomes" id="UP000193006">
    <property type="component" value="Chromosome"/>
</dbReference>